<dbReference type="Proteomes" id="UP001589894">
    <property type="component" value="Unassembled WGS sequence"/>
</dbReference>
<dbReference type="CDD" id="cd13583">
    <property type="entry name" value="PBP2_AlgQ_like_4"/>
    <property type="match status" value="1"/>
</dbReference>
<dbReference type="InterPro" id="IPR006311">
    <property type="entry name" value="TAT_signal"/>
</dbReference>
<sequence length="552" mass="61375">MHQLSRRDLLRGTAGLAGVAAFTLAGCGDDGGPKDSKDLSKNKVGAMDNFGVGTAFKASKPLKFSIAILSNPAYPYKPDWKFWSELTNRTNVSFEPTVVPLSDYNQKRSVMISGGNAPTIIPKTYHPQEGEYIASGAILPVSDYLDLMPNLKDKVAKWNLQGNLDLYRQSDGKFYLLPGLHEAPWHEYSLAARTDVLQKLGIATPQTWDDVHAMLKKIKAAYPDRYPMSDRWSNPPGPGANNLLGILGWAHGTYAGWRWESTHWDDGAKKFVYSGAMDQYKQTVQFLNTLVAEKLLDPESFTQKDEDARAKFAAGKSFVISSNAQSLVNEYRKDIAKVPGATVAKIPLPVGPVGPLLDGGTRLENGLMISSKARNSENFVAMMQFIDWLWYSDEGQMFARWGIKDQTYTGSVDDGSFKLASEVDWAGLNPGAPKALNADYGFQNGVFAYGGSTKLLNSQFPKEEQEYQALLNQRKAAPLPPPKPLTPDEREQTALWESGLKDHVEQQTLKFILGERSLSEWDAYVNELKGKNMDRLLDVVNKAYERYQKEHG</sequence>
<dbReference type="PROSITE" id="PS51318">
    <property type="entry name" value="TAT"/>
    <property type="match status" value="1"/>
</dbReference>
<dbReference type="Gene3D" id="3.40.190.10">
    <property type="entry name" value="Periplasmic binding protein-like II"/>
    <property type="match status" value="2"/>
</dbReference>
<dbReference type="RefSeq" id="WP_377336138.1">
    <property type="nucleotide sequence ID" value="NZ_JBHLUE010000003.1"/>
</dbReference>
<evidence type="ECO:0000313" key="2">
    <source>
        <dbReference type="Proteomes" id="UP001589894"/>
    </source>
</evidence>
<comment type="caution">
    <text evidence="1">The sequence shown here is derived from an EMBL/GenBank/DDBJ whole genome shotgun (WGS) entry which is preliminary data.</text>
</comment>
<dbReference type="PROSITE" id="PS51257">
    <property type="entry name" value="PROKAR_LIPOPROTEIN"/>
    <property type="match status" value="1"/>
</dbReference>
<evidence type="ECO:0000313" key="1">
    <source>
        <dbReference type="EMBL" id="MFC0563504.1"/>
    </source>
</evidence>
<dbReference type="Pfam" id="PF01547">
    <property type="entry name" value="SBP_bac_1"/>
    <property type="match status" value="1"/>
</dbReference>
<accession>A0ABV6NRW1</accession>
<reference evidence="1 2" key="1">
    <citation type="submission" date="2024-09" db="EMBL/GenBank/DDBJ databases">
        <authorList>
            <person name="Sun Q."/>
            <person name="Mori K."/>
        </authorList>
    </citation>
    <scope>NUCLEOTIDE SEQUENCE [LARGE SCALE GENOMIC DNA]</scope>
    <source>
        <strain evidence="1 2">TBRC 2205</strain>
    </source>
</reference>
<gene>
    <name evidence="1" type="ORF">ACFFHU_04890</name>
</gene>
<protein>
    <submittedName>
        <fullName evidence="1">Extracellular solute-binding protein</fullName>
    </submittedName>
</protein>
<keyword evidence="2" id="KW-1185">Reference proteome</keyword>
<organism evidence="1 2">
    <name type="scientific">Plantactinospora siamensis</name>
    <dbReference type="NCBI Taxonomy" id="555372"/>
    <lineage>
        <taxon>Bacteria</taxon>
        <taxon>Bacillati</taxon>
        <taxon>Actinomycetota</taxon>
        <taxon>Actinomycetes</taxon>
        <taxon>Micromonosporales</taxon>
        <taxon>Micromonosporaceae</taxon>
        <taxon>Plantactinospora</taxon>
    </lineage>
</organism>
<dbReference type="InterPro" id="IPR050490">
    <property type="entry name" value="Bact_solute-bd_prot1"/>
</dbReference>
<name>A0ABV6NRW1_9ACTN</name>
<proteinExistence type="predicted"/>
<dbReference type="SUPFAM" id="SSF53850">
    <property type="entry name" value="Periplasmic binding protein-like II"/>
    <property type="match status" value="1"/>
</dbReference>
<dbReference type="PANTHER" id="PTHR43649:SF12">
    <property type="entry name" value="DIACETYLCHITOBIOSE BINDING PROTEIN DASA"/>
    <property type="match status" value="1"/>
</dbReference>
<dbReference type="PANTHER" id="PTHR43649">
    <property type="entry name" value="ARABINOSE-BINDING PROTEIN-RELATED"/>
    <property type="match status" value="1"/>
</dbReference>
<dbReference type="EMBL" id="JBHLUE010000003">
    <property type="protein sequence ID" value="MFC0563504.1"/>
    <property type="molecule type" value="Genomic_DNA"/>
</dbReference>
<dbReference type="InterPro" id="IPR006059">
    <property type="entry name" value="SBP"/>
</dbReference>